<evidence type="ECO:0000313" key="2">
    <source>
        <dbReference type="EMBL" id="AXH00645.1"/>
    </source>
</evidence>
<sequence length="160" mass="17807">MKIGLLNSQFMNWEFFDCGLPELTRKLIQEASLAEAGFQKLYGAFLDEAKTELAGVITVRAGQLQAPLEDVARVAGRTGVTVPTLHIEVLAVRLAYQRQGVGEELVWYLLDIAHDIRQEIGLYTLSLEATENSVPFYQVLGFEASEVVYADGTRAMWLVL</sequence>
<dbReference type="Pfam" id="PF13673">
    <property type="entry name" value="Acetyltransf_10"/>
    <property type="match status" value="1"/>
</dbReference>
<dbReference type="AlphaFoldDB" id="A0A345ILS2"/>
<dbReference type="Gene3D" id="3.40.630.30">
    <property type="match status" value="1"/>
</dbReference>
<accession>A0A345ILS2</accession>
<geneLocation type="plasmid" evidence="3">
    <name>pdrdi</name>
</geneLocation>
<reference evidence="2 3" key="1">
    <citation type="submission" date="2018-07" db="EMBL/GenBank/DDBJ databases">
        <title>Complete Genome and Methylome Analysis of Deinococcus wulumuqiensis NEB 479.</title>
        <authorList>
            <person name="Fomenkov A."/>
            <person name="Luyten Y."/>
            <person name="Vincze T."/>
            <person name="Anton B.P."/>
            <person name="Clark T."/>
            <person name="Roberts R.J."/>
            <person name="Morgan R.D."/>
        </authorList>
    </citation>
    <scope>NUCLEOTIDE SEQUENCE [LARGE SCALE GENOMIC DNA]</scope>
    <source>
        <strain evidence="2 3">NEB 479</strain>
        <plasmid evidence="3">Plasmid pdrdi</plasmid>
    </source>
</reference>
<dbReference type="RefSeq" id="WP_114673300.1">
    <property type="nucleotide sequence ID" value="NZ_CP031163.1"/>
</dbReference>
<feature type="domain" description="N-acetyltransferase" evidence="1">
    <location>
        <begin position="1"/>
        <end position="160"/>
    </location>
</feature>
<dbReference type="SUPFAM" id="SSF55729">
    <property type="entry name" value="Acyl-CoA N-acyltransferases (Nat)"/>
    <property type="match status" value="1"/>
</dbReference>
<dbReference type="InterPro" id="IPR000182">
    <property type="entry name" value="GNAT_dom"/>
</dbReference>
<name>A0A345ILS2_9DEIO</name>
<evidence type="ECO:0000259" key="1">
    <source>
        <dbReference type="PROSITE" id="PS51186"/>
    </source>
</evidence>
<proteinExistence type="predicted"/>
<gene>
    <name evidence="2" type="ORF">DVJ83_15930</name>
</gene>
<dbReference type="EMBL" id="CP031163">
    <property type="protein sequence ID" value="AXH00645.1"/>
    <property type="molecule type" value="Genomic_DNA"/>
</dbReference>
<keyword evidence="2" id="KW-0808">Transferase</keyword>
<organism evidence="2 3">
    <name type="scientific">Deinococcus wulumuqiensis</name>
    <dbReference type="NCBI Taxonomy" id="980427"/>
    <lineage>
        <taxon>Bacteria</taxon>
        <taxon>Thermotogati</taxon>
        <taxon>Deinococcota</taxon>
        <taxon>Deinococci</taxon>
        <taxon>Deinococcales</taxon>
        <taxon>Deinococcaceae</taxon>
        <taxon>Deinococcus</taxon>
    </lineage>
</organism>
<dbReference type="CDD" id="cd04301">
    <property type="entry name" value="NAT_SF"/>
    <property type="match status" value="1"/>
</dbReference>
<dbReference type="KEGG" id="dwu:DVJ83_15930"/>
<keyword evidence="2" id="KW-0614">Plasmid</keyword>
<dbReference type="GO" id="GO:0016747">
    <property type="term" value="F:acyltransferase activity, transferring groups other than amino-acyl groups"/>
    <property type="evidence" value="ECO:0007669"/>
    <property type="project" value="InterPro"/>
</dbReference>
<protein>
    <submittedName>
        <fullName evidence="2">GNAT family N-acetyltransferase</fullName>
    </submittedName>
</protein>
<evidence type="ECO:0000313" key="3">
    <source>
        <dbReference type="Proteomes" id="UP000253744"/>
    </source>
</evidence>
<dbReference type="InterPro" id="IPR016181">
    <property type="entry name" value="Acyl_CoA_acyltransferase"/>
</dbReference>
<dbReference type="Proteomes" id="UP000253744">
    <property type="component" value="Plasmid pDrdI"/>
</dbReference>
<dbReference type="PROSITE" id="PS51186">
    <property type="entry name" value="GNAT"/>
    <property type="match status" value="1"/>
</dbReference>